<dbReference type="EMBL" id="CAKOFQ010008969">
    <property type="protein sequence ID" value="CAH2016647.1"/>
    <property type="molecule type" value="Genomic_DNA"/>
</dbReference>
<feature type="compositionally biased region" description="Polar residues" evidence="1">
    <location>
        <begin position="145"/>
        <end position="159"/>
    </location>
</feature>
<dbReference type="Proteomes" id="UP001152888">
    <property type="component" value="Unassembled WGS sequence"/>
</dbReference>
<comment type="caution">
    <text evidence="2">The sequence shown here is derived from an EMBL/GenBank/DDBJ whole genome shotgun (WGS) entry which is preliminary data.</text>
</comment>
<accession>A0A9P0QBK0</accession>
<evidence type="ECO:0000256" key="1">
    <source>
        <dbReference type="SAM" id="MobiDB-lite"/>
    </source>
</evidence>
<dbReference type="AlphaFoldDB" id="A0A9P0QBK0"/>
<name>A0A9P0QBK0_ACAOB</name>
<feature type="compositionally biased region" description="Basic and acidic residues" evidence="1">
    <location>
        <begin position="11"/>
        <end position="21"/>
    </location>
</feature>
<evidence type="ECO:0000313" key="3">
    <source>
        <dbReference type="Proteomes" id="UP001152888"/>
    </source>
</evidence>
<evidence type="ECO:0000313" key="2">
    <source>
        <dbReference type="EMBL" id="CAH2016647.1"/>
    </source>
</evidence>
<keyword evidence="3" id="KW-1185">Reference proteome</keyword>
<proteinExistence type="predicted"/>
<reference evidence="2" key="1">
    <citation type="submission" date="2022-03" db="EMBL/GenBank/DDBJ databases">
        <authorList>
            <person name="Sayadi A."/>
        </authorList>
    </citation>
    <scope>NUCLEOTIDE SEQUENCE</scope>
</reference>
<feature type="compositionally biased region" description="Basic residues" evidence="1">
    <location>
        <begin position="1"/>
        <end position="10"/>
    </location>
</feature>
<feature type="region of interest" description="Disordered" evidence="1">
    <location>
        <begin position="131"/>
        <end position="159"/>
    </location>
</feature>
<sequence>MTSRNKKTTRRQREDRPRSLIDDGVDAVCRKEEVAGTTHRSQVIGDLTSPAPLRSATQAQGQGRCDVSDFRVTSPLDVNSAPVIQSFSPAPALGARKGAFLDCPAVSSNQESQQVLGEDADAVRRAAIASTRSTRDAIVGAHPQATDSVGQRYQTSPWS</sequence>
<organism evidence="2 3">
    <name type="scientific">Acanthoscelides obtectus</name>
    <name type="common">Bean weevil</name>
    <name type="synonym">Bruchus obtectus</name>
    <dbReference type="NCBI Taxonomy" id="200917"/>
    <lineage>
        <taxon>Eukaryota</taxon>
        <taxon>Metazoa</taxon>
        <taxon>Ecdysozoa</taxon>
        <taxon>Arthropoda</taxon>
        <taxon>Hexapoda</taxon>
        <taxon>Insecta</taxon>
        <taxon>Pterygota</taxon>
        <taxon>Neoptera</taxon>
        <taxon>Endopterygota</taxon>
        <taxon>Coleoptera</taxon>
        <taxon>Polyphaga</taxon>
        <taxon>Cucujiformia</taxon>
        <taxon>Chrysomeloidea</taxon>
        <taxon>Chrysomelidae</taxon>
        <taxon>Bruchinae</taxon>
        <taxon>Bruchini</taxon>
        <taxon>Acanthoscelides</taxon>
    </lineage>
</organism>
<feature type="region of interest" description="Disordered" evidence="1">
    <location>
        <begin position="1"/>
        <end position="65"/>
    </location>
</feature>
<protein>
    <submittedName>
        <fullName evidence="2">Uncharacterized protein</fullName>
    </submittedName>
</protein>
<gene>
    <name evidence="2" type="ORF">ACAOBT_LOCUS35515</name>
</gene>